<dbReference type="Gene3D" id="3.40.630.30">
    <property type="match status" value="1"/>
</dbReference>
<dbReference type="KEGG" id="xap:XA3_02660"/>
<evidence type="ECO:0000259" key="1">
    <source>
        <dbReference type="PROSITE" id="PS51186"/>
    </source>
</evidence>
<feature type="domain" description="N-acetyltransferase" evidence="1">
    <location>
        <begin position="12"/>
        <end position="168"/>
    </location>
</feature>
<dbReference type="Proteomes" id="UP001321861">
    <property type="component" value="Chromosome"/>
</dbReference>
<dbReference type="InterPro" id="IPR050276">
    <property type="entry name" value="MshD_Acetyltransferase"/>
</dbReference>
<protein>
    <submittedName>
        <fullName evidence="2">N-acetyltransferase</fullName>
    </submittedName>
</protein>
<dbReference type="InterPro" id="IPR016181">
    <property type="entry name" value="Acyl_CoA_acyltransferase"/>
</dbReference>
<organism evidence="2 3">
    <name type="scientific">Xylocopilactobacillus apicola</name>
    <dbReference type="NCBI Taxonomy" id="2932184"/>
    <lineage>
        <taxon>Bacteria</taxon>
        <taxon>Bacillati</taxon>
        <taxon>Bacillota</taxon>
        <taxon>Bacilli</taxon>
        <taxon>Lactobacillales</taxon>
        <taxon>Lactobacillaceae</taxon>
        <taxon>Xylocopilactobacillus</taxon>
    </lineage>
</organism>
<dbReference type="RefSeq" id="WP_317635763.1">
    <property type="nucleotide sequence ID" value="NZ_AP026802.1"/>
</dbReference>
<gene>
    <name evidence="2" type="ORF">XA3_02660</name>
</gene>
<dbReference type="SUPFAM" id="SSF55729">
    <property type="entry name" value="Acyl-CoA N-acyltransferases (Nat)"/>
    <property type="match status" value="1"/>
</dbReference>
<name>A0AAU9DDD9_9LACO</name>
<reference evidence="2 3" key="1">
    <citation type="journal article" date="2023" name="Microbiol. Spectr.">
        <title>Symbiosis of Carpenter Bees with Uncharacterized Lactic Acid Bacteria Showing NAD Auxotrophy.</title>
        <authorList>
            <person name="Kawasaki S."/>
            <person name="Ozawa K."/>
            <person name="Mori T."/>
            <person name="Yamamoto A."/>
            <person name="Ito M."/>
            <person name="Ohkuma M."/>
            <person name="Sakamoto M."/>
            <person name="Matsutani M."/>
        </authorList>
    </citation>
    <scope>NUCLEOTIDE SEQUENCE [LARGE SCALE GENOMIC DNA]</scope>
    <source>
        <strain evidence="2 3">XA3</strain>
    </source>
</reference>
<dbReference type="InterPro" id="IPR000182">
    <property type="entry name" value="GNAT_dom"/>
</dbReference>
<evidence type="ECO:0000313" key="3">
    <source>
        <dbReference type="Proteomes" id="UP001321861"/>
    </source>
</evidence>
<dbReference type="PANTHER" id="PTHR43617">
    <property type="entry name" value="L-AMINO ACID N-ACETYLTRANSFERASE"/>
    <property type="match status" value="1"/>
</dbReference>
<dbReference type="EMBL" id="AP026802">
    <property type="protein sequence ID" value="BDR57825.1"/>
    <property type="molecule type" value="Genomic_DNA"/>
</dbReference>
<dbReference type="PANTHER" id="PTHR43617:SF2">
    <property type="entry name" value="UPF0039 PROTEIN SLL0451"/>
    <property type="match status" value="1"/>
</dbReference>
<dbReference type="CDD" id="cd04301">
    <property type="entry name" value="NAT_SF"/>
    <property type="match status" value="1"/>
</dbReference>
<dbReference type="AlphaFoldDB" id="A0AAU9DDD9"/>
<evidence type="ECO:0000313" key="2">
    <source>
        <dbReference type="EMBL" id="BDR57825.1"/>
    </source>
</evidence>
<accession>A0AAU9DDD9</accession>
<proteinExistence type="predicted"/>
<dbReference type="GO" id="GO:0016747">
    <property type="term" value="F:acyltransferase activity, transferring groups other than amino-acyl groups"/>
    <property type="evidence" value="ECO:0007669"/>
    <property type="project" value="InterPro"/>
</dbReference>
<dbReference type="Pfam" id="PF00583">
    <property type="entry name" value="Acetyltransf_1"/>
    <property type="match status" value="1"/>
</dbReference>
<keyword evidence="3" id="KW-1185">Reference proteome</keyword>
<sequence length="170" mass="19474">MPISNKKGSHKITIRPLKTEEISILKDFLYYAIFQREGAELLPKSIIEEPDLAVYIKDFGNYKDDYCLVDEEGGQIVGACWVRIINGFGSVDGDTPEFAISVRPENRNKGIGTLLMRAMLKYLQAQNIYQKTSLAVQKDNYALRMYQKVGFTIIDENEEEFIMIHELKKA</sequence>
<dbReference type="PROSITE" id="PS51186">
    <property type="entry name" value="GNAT"/>
    <property type="match status" value="1"/>
</dbReference>